<name>A0A8I6S3E7_CIMLE</name>
<keyword evidence="4" id="KW-0206">Cytoskeleton</keyword>
<evidence type="ECO:0000313" key="7">
    <source>
        <dbReference type="EnsemblMetazoa" id="XP_014252700.1"/>
    </source>
</evidence>
<proteinExistence type="predicted"/>
<reference evidence="7" key="1">
    <citation type="submission" date="2022-01" db="UniProtKB">
        <authorList>
            <consortium name="EnsemblMetazoa"/>
        </authorList>
    </citation>
    <scope>IDENTIFICATION</scope>
</reference>
<dbReference type="PANTHER" id="PTHR21490:SF0">
    <property type="entry name" value="ENKURIN"/>
    <property type="match status" value="1"/>
</dbReference>
<evidence type="ECO:0000256" key="1">
    <source>
        <dbReference type="ARBA" id="ARBA00004138"/>
    </source>
</evidence>
<dbReference type="Proteomes" id="UP000494040">
    <property type="component" value="Unassembled WGS sequence"/>
</dbReference>
<evidence type="ECO:0000256" key="3">
    <source>
        <dbReference type="ARBA" id="ARBA00022490"/>
    </source>
</evidence>
<evidence type="ECO:0000256" key="4">
    <source>
        <dbReference type="ARBA" id="ARBA00023212"/>
    </source>
</evidence>
<keyword evidence="8" id="KW-1185">Reference proteome</keyword>
<dbReference type="PANTHER" id="PTHR21490">
    <property type="entry name" value="ENKURIN-RELATED"/>
    <property type="match status" value="1"/>
</dbReference>
<dbReference type="InterPro" id="IPR027012">
    <property type="entry name" value="Enkurin_dom"/>
</dbReference>
<evidence type="ECO:0000256" key="2">
    <source>
        <dbReference type="ARBA" id="ARBA00004245"/>
    </source>
</evidence>
<protein>
    <recommendedName>
        <fullName evidence="6">Enkurin domain-containing protein</fullName>
    </recommendedName>
</protein>
<dbReference type="GO" id="GO:0005516">
    <property type="term" value="F:calmodulin binding"/>
    <property type="evidence" value="ECO:0007669"/>
    <property type="project" value="TreeGrafter"/>
</dbReference>
<accession>A0A8I6S3E7</accession>
<feature type="domain" description="Enkurin" evidence="6">
    <location>
        <begin position="167"/>
        <end position="259"/>
    </location>
</feature>
<evidence type="ECO:0000313" key="8">
    <source>
        <dbReference type="Proteomes" id="UP000494040"/>
    </source>
</evidence>
<dbReference type="PROSITE" id="PS51665">
    <property type="entry name" value="ENKURIN"/>
    <property type="match status" value="1"/>
</dbReference>
<gene>
    <name evidence="7" type="primary">106668442</name>
</gene>
<dbReference type="Pfam" id="PF13864">
    <property type="entry name" value="Enkurin"/>
    <property type="match status" value="1"/>
</dbReference>
<evidence type="ECO:0000259" key="6">
    <source>
        <dbReference type="PROSITE" id="PS51665"/>
    </source>
</evidence>
<dbReference type="EnsemblMetazoa" id="XM_014397214.2">
    <property type="protein sequence ID" value="XP_014252700.1"/>
    <property type="gene ID" value="LOC106668442"/>
</dbReference>
<dbReference type="OrthoDB" id="2123594at2759"/>
<dbReference type="GO" id="GO:0001669">
    <property type="term" value="C:acrosomal vesicle"/>
    <property type="evidence" value="ECO:0007669"/>
    <property type="project" value="TreeGrafter"/>
</dbReference>
<dbReference type="GO" id="GO:0005879">
    <property type="term" value="C:axonemal microtubule"/>
    <property type="evidence" value="ECO:0007669"/>
    <property type="project" value="TreeGrafter"/>
</dbReference>
<dbReference type="InterPro" id="IPR052102">
    <property type="entry name" value="Enkurin_domain-protein"/>
</dbReference>
<comment type="subcellular location">
    <subcellularLocation>
        <location evidence="1">Cell projection</location>
        <location evidence="1">Cilium</location>
    </subcellularLocation>
    <subcellularLocation>
        <location evidence="2">Cytoplasm</location>
        <location evidence="2">Cytoskeleton</location>
    </subcellularLocation>
</comment>
<keyword evidence="5" id="KW-0966">Cell projection</keyword>
<evidence type="ECO:0000256" key="5">
    <source>
        <dbReference type="ARBA" id="ARBA00023273"/>
    </source>
</evidence>
<dbReference type="KEGG" id="clec:106668442"/>
<sequence length="278" mass="32710">MDEESVNISNENIEHLIFRSEPEELKFPMYKSKFSKLVREESRIGKDCHKTFGYATDFPKADPKKDFLKKGTRVVCRPRIEYTKPPTKVLEQVPKKGEWKIIEHKPTPNFIKLNIKKVHNAIPQTGPSRYVTTKGIRFHNCNLLIPKFVWGEKFGKVPGYIYKIKKELSDKIKEKEEKWRLRAEKYKAAETLKRVSSAERLELLNGLKTAWAGLQREFQLLPMLNDTPPKIKRKRFLEEQLNALEKEIQMIEGHQIIYVYEDPNDNTCNNKAKDICYE</sequence>
<keyword evidence="3" id="KW-0963">Cytoplasm</keyword>
<organism evidence="7 8">
    <name type="scientific">Cimex lectularius</name>
    <name type="common">Bed bug</name>
    <name type="synonym">Acanthia lectularia</name>
    <dbReference type="NCBI Taxonomy" id="79782"/>
    <lineage>
        <taxon>Eukaryota</taxon>
        <taxon>Metazoa</taxon>
        <taxon>Ecdysozoa</taxon>
        <taxon>Arthropoda</taxon>
        <taxon>Hexapoda</taxon>
        <taxon>Insecta</taxon>
        <taxon>Pterygota</taxon>
        <taxon>Neoptera</taxon>
        <taxon>Paraneoptera</taxon>
        <taxon>Hemiptera</taxon>
        <taxon>Heteroptera</taxon>
        <taxon>Panheteroptera</taxon>
        <taxon>Cimicomorpha</taxon>
        <taxon>Cimicidae</taxon>
        <taxon>Cimex</taxon>
    </lineage>
</organism>
<dbReference type="AlphaFoldDB" id="A0A8I6S3E7"/>